<reference evidence="2" key="1">
    <citation type="submission" date="2006-02" db="EMBL/GenBank/DDBJ databases">
        <title>Complete sequence of plasmid 1 of Rhodoferax ferrireducens DSM 15236.</title>
        <authorList>
            <person name="Copeland A."/>
            <person name="Lucas S."/>
            <person name="Lapidus A."/>
            <person name="Barry K."/>
            <person name="Detter J.C."/>
            <person name="Glavina del Rio T."/>
            <person name="Hammon N."/>
            <person name="Israni S."/>
            <person name="Pitluck S."/>
            <person name="Brettin T."/>
            <person name="Bruce D."/>
            <person name="Han C."/>
            <person name="Tapia R."/>
            <person name="Gilna P."/>
            <person name="Kiss H."/>
            <person name="Schmutz J."/>
            <person name="Larimer F."/>
            <person name="Land M."/>
            <person name="Kyrpides N."/>
            <person name="Ivanova N."/>
            <person name="Richardson P."/>
        </authorList>
    </citation>
    <scope>NUCLEOTIDE SEQUENCE [LARGE SCALE GENOMIC DNA]</scope>
    <source>
        <strain evidence="2">ATCC BAA-621 / DSM 15236 / T118</strain>
        <plasmid evidence="2">Plasmid pDSM15236</plasmid>
    </source>
</reference>
<keyword evidence="2" id="KW-1185">Reference proteome</keyword>
<evidence type="ECO:0000313" key="1">
    <source>
        <dbReference type="EMBL" id="ABD72107.1"/>
    </source>
</evidence>
<dbReference type="AlphaFoldDB" id="Q21Q38"/>
<accession>Q21Q38</accession>
<dbReference type="EMBL" id="CP000268">
    <property type="protein sequence ID" value="ABD72107.1"/>
    <property type="molecule type" value="Genomic_DNA"/>
</dbReference>
<geneLocation type="plasmid" evidence="2">
    <name>pDSM15236</name>
</geneLocation>
<dbReference type="KEGG" id="rfr:Rfer_4421"/>
<evidence type="ECO:0000313" key="2">
    <source>
        <dbReference type="Proteomes" id="UP000008332"/>
    </source>
</evidence>
<dbReference type="RefSeq" id="WP_011458632.1">
    <property type="nucleotide sequence ID" value="NC_007901.1"/>
</dbReference>
<proteinExistence type="predicted"/>
<sequence>MTISVMTIEAKDRNASEERQALEIAERLNVWFRDRPSARVINIETLFVRNSNFNAPYDGEKMMQLVRVWYEIADIGDSAG</sequence>
<name>Q21Q38_ALBFT</name>
<gene>
    <name evidence="1" type="ordered locus">Rfer_4421</name>
</gene>
<keyword evidence="1" id="KW-0614">Plasmid</keyword>
<dbReference type="HOGENOM" id="CLU_2587389_0_0_4"/>
<protein>
    <submittedName>
        <fullName evidence="1">Uncharacterized protein</fullName>
    </submittedName>
</protein>
<organism evidence="1 2">
    <name type="scientific">Albidiferax ferrireducens (strain ATCC BAA-621 / DSM 15236 / T118)</name>
    <name type="common">Rhodoferax ferrireducens</name>
    <dbReference type="NCBI Taxonomy" id="338969"/>
    <lineage>
        <taxon>Bacteria</taxon>
        <taxon>Pseudomonadati</taxon>
        <taxon>Pseudomonadota</taxon>
        <taxon>Betaproteobacteria</taxon>
        <taxon>Burkholderiales</taxon>
        <taxon>Comamonadaceae</taxon>
        <taxon>Rhodoferax</taxon>
    </lineage>
</organism>
<dbReference type="Proteomes" id="UP000008332">
    <property type="component" value="Plasmid unnamed1"/>
</dbReference>